<feature type="domain" description="Alpha-L-rhamnosidase C-terminal" evidence="2">
    <location>
        <begin position="10"/>
        <end position="63"/>
    </location>
</feature>
<feature type="region of interest" description="Disordered" evidence="1">
    <location>
        <begin position="64"/>
        <end position="104"/>
    </location>
</feature>
<evidence type="ECO:0000259" key="2">
    <source>
        <dbReference type="Pfam" id="PF17390"/>
    </source>
</evidence>
<sequence>MASDIARRISVTHVEGSYEGPRGRISSAWRISGPDSADLALDVTIPANTAAEIHVPTVHPSRVRLDGRPVSASKSAVFKGGDAGRRHRPAEGARHRAQAEPIRS</sequence>
<evidence type="ECO:0000313" key="3">
    <source>
        <dbReference type="EMBL" id="MFB9577396.1"/>
    </source>
</evidence>
<dbReference type="Pfam" id="PF17390">
    <property type="entry name" value="Bac_rhamnosid_C"/>
    <property type="match status" value="1"/>
</dbReference>
<accession>A0ABV5RK00</accession>
<organism evidence="3 4">
    <name type="scientific">Streptomyces yanii</name>
    <dbReference type="NCBI Taxonomy" id="78510"/>
    <lineage>
        <taxon>Bacteria</taxon>
        <taxon>Bacillati</taxon>
        <taxon>Actinomycetota</taxon>
        <taxon>Actinomycetes</taxon>
        <taxon>Kitasatosporales</taxon>
        <taxon>Streptomycetaceae</taxon>
        <taxon>Streptomyces</taxon>
    </lineage>
</organism>
<name>A0ABV5RK00_9ACTN</name>
<comment type="caution">
    <text evidence="3">The sequence shown here is derived from an EMBL/GenBank/DDBJ whole genome shotgun (WGS) entry which is preliminary data.</text>
</comment>
<dbReference type="RefSeq" id="WP_386144817.1">
    <property type="nucleotide sequence ID" value="NZ_BAAAXD010000022.1"/>
</dbReference>
<dbReference type="InterPro" id="IPR035398">
    <property type="entry name" value="Bac_rhamnosid_C"/>
</dbReference>
<dbReference type="Gene3D" id="2.60.420.10">
    <property type="entry name" value="Maltose phosphorylase, domain 3"/>
    <property type="match status" value="1"/>
</dbReference>
<feature type="compositionally biased region" description="Basic and acidic residues" evidence="1">
    <location>
        <begin position="89"/>
        <end position="104"/>
    </location>
</feature>
<evidence type="ECO:0000313" key="4">
    <source>
        <dbReference type="Proteomes" id="UP001589710"/>
    </source>
</evidence>
<protein>
    <submittedName>
        <fullName evidence="3">Alpha-L-rhamnosidase C-terminal domain-containing protein</fullName>
    </submittedName>
</protein>
<reference evidence="3 4" key="1">
    <citation type="submission" date="2024-09" db="EMBL/GenBank/DDBJ databases">
        <authorList>
            <person name="Sun Q."/>
            <person name="Mori K."/>
        </authorList>
    </citation>
    <scope>NUCLEOTIDE SEQUENCE [LARGE SCALE GENOMIC DNA]</scope>
    <source>
        <strain evidence="3 4">JCM 3331</strain>
    </source>
</reference>
<dbReference type="Proteomes" id="UP001589710">
    <property type="component" value="Unassembled WGS sequence"/>
</dbReference>
<keyword evidence="4" id="KW-1185">Reference proteome</keyword>
<evidence type="ECO:0000256" key="1">
    <source>
        <dbReference type="SAM" id="MobiDB-lite"/>
    </source>
</evidence>
<dbReference type="EMBL" id="JBHMCG010000145">
    <property type="protein sequence ID" value="MFB9577396.1"/>
    <property type="molecule type" value="Genomic_DNA"/>
</dbReference>
<gene>
    <name evidence="3" type="ORF">ACFFTL_35270</name>
</gene>
<proteinExistence type="predicted"/>